<proteinExistence type="predicted"/>
<dbReference type="AlphaFoldDB" id="A0A1R4J5Y7"/>
<feature type="transmembrane region" description="Helical" evidence="1">
    <location>
        <begin position="12"/>
        <end position="30"/>
    </location>
</feature>
<keyword evidence="1" id="KW-0812">Transmembrane</keyword>
<dbReference type="Proteomes" id="UP000195611">
    <property type="component" value="Unassembled WGS sequence"/>
</dbReference>
<reference evidence="2 3" key="1">
    <citation type="submission" date="2017-02" db="EMBL/GenBank/DDBJ databases">
        <authorList>
            <person name="Peterson S.W."/>
        </authorList>
    </citation>
    <scope>NUCLEOTIDE SEQUENCE [LARGE SCALE GENOMIC DNA]</scope>
    <source>
        <strain evidence="2 3">42ea</strain>
    </source>
</reference>
<evidence type="ECO:0000313" key="2">
    <source>
        <dbReference type="EMBL" id="SJN27442.1"/>
    </source>
</evidence>
<protein>
    <submittedName>
        <fullName evidence="2">Uncharacterized protein</fullName>
    </submittedName>
</protein>
<accession>A0A1R4J5Y7</accession>
<name>A0A1R4J5Y7_9LACT</name>
<keyword evidence="1" id="KW-0472">Membrane</keyword>
<evidence type="ECO:0000256" key="1">
    <source>
        <dbReference type="SAM" id="Phobius"/>
    </source>
</evidence>
<feature type="transmembrane region" description="Helical" evidence="1">
    <location>
        <begin position="148"/>
        <end position="166"/>
    </location>
</feature>
<sequence>MKLFRDWSHIVLKSTVFLVIPLAVLLHYYYGVRFLESDALQWIMYVLYIVLIYRWTIDIYRTIQKKVEVQSFTGLEQLMTRYKWKVVERRAHWLIVRPRFDFPFNKIFNGKVEVIYANQQVAMIGQKYYVDVLEKNLQGKNSFANGKIMAGLKLAFVLFVLAVPIVF</sequence>
<organism evidence="2 3">
    <name type="scientific">Marinilactibacillus psychrotolerans 42ea</name>
    <dbReference type="NCBI Taxonomy" id="1255609"/>
    <lineage>
        <taxon>Bacteria</taxon>
        <taxon>Bacillati</taxon>
        <taxon>Bacillota</taxon>
        <taxon>Bacilli</taxon>
        <taxon>Lactobacillales</taxon>
        <taxon>Carnobacteriaceae</taxon>
        <taxon>Marinilactibacillus</taxon>
    </lineage>
</organism>
<dbReference type="EMBL" id="FUKW01000065">
    <property type="protein sequence ID" value="SJN27442.1"/>
    <property type="molecule type" value="Genomic_DNA"/>
</dbReference>
<keyword evidence="1" id="KW-1133">Transmembrane helix</keyword>
<evidence type="ECO:0000313" key="3">
    <source>
        <dbReference type="Proteomes" id="UP000195611"/>
    </source>
</evidence>
<dbReference type="RefSeq" id="WP_087057593.1">
    <property type="nucleotide sequence ID" value="NZ_FUKW01000065.1"/>
</dbReference>
<feature type="transmembrane region" description="Helical" evidence="1">
    <location>
        <begin position="42"/>
        <end position="60"/>
    </location>
</feature>
<gene>
    <name evidence="2" type="ORF">FM115_04040</name>
</gene>